<gene>
    <name evidence="2" type="ORF">ANN_23660</name>
</gene>
<proteinExistence type="predicted"/>
<feature type="region of interest" description="Disordered" evidence="1">
    <location>
        <begin position="243"/>
        <end position="265"/>
    </location>
</feature>
<dbReference type="EMBL" id="JAJSOF020000025">
    <property type="protein sequence ID" value="KAJ4435085.1"/>
    <property type="molecule type" value="Genomic_DNA"/>
</dbReference>
<evidence type="ECO:0008006" key="4">
    <source>
        <dbReference type="Google" id="ProtNLM"/>
    </source>
</evidence>
<organism evidence="2 3">
    <name type="scientific">Periplaneta americana</name>
    <name type="common">American cockroach</name>
    <name type="synonym">Blatta americana</name>
    <dbReference type="NCBI Taxonomy" id="6978"/>
    <lineage>
        <taxon>Eukaryota</taxon>
        <taxon>Metazoa</taxon>
        <taxon>Ecdysozoa</taxon>
        <taxon>Arthropoda</taxon>
        <taxon>Hexapoda</taxon>
        <taxon>Insecta</taxon>
        <taxon>Pterygota</taxon>
        <taxon>Neoptera</taxon>
        <taxon>Polyneoptera</taxon>
        <taxon>Dictyoptera</taxon>
        <taxon>Blattodea</taxon>
        <taxon>Blattoidea</taxon>
        <taxon>Blattidae</taxon>
        <taxon>Blattinae</taxon>
        <taxon>Periplaneta</taxon>
    </lineage>
</organism>
<accession>A0ABQ8SLQ2</accession>
<dbReference type="Proteomes" id="UP001148838">
    <property type="component" value="Unassembled WGS sequence"/>
</dbReference>
<reference evidence="2 3" key="1">
    <citation type="journal article" date="2022" name="Allergy">
        <title>Genome assembly and annotation of Periplaneta americana reveal a comprehensive cockroach allergen profile.</title>
        <authorList>
            <person name="Wang L."/>
            <person name="Xiong Q."/>
            <person name="Saelim N."/>
            <person name="Wang L."/>
            <person name="Nong W."/>
            <person name="Wan A.T."/>
            <person name="Shi M."/>
            <person name="Liu X."/>
            <person name="Cao Q."/>
            <person name="Hui J.H.L."/>
            <person name="Sookrung N."/>
            <person name="Leung T.F."/>
            <person name="Tungtrongchitr A."/>
            <person name="Tsui S.K.W."/>
        </authorList>
    </citation>
    <scope>NUCLEOTIDE SEQUENCE [LARGE SCALE GENOMIC DNA]</scope>
    <source>
        <strain evidence="2">PWHHKU_190912</strain>
    </source>
</reference>
<sequence length="334" mass="37726">MRLSFHEVAAAVTLVENNQRLRQVARTLNVAPFPLWCIGHCIAFGKLSIILGDRVQTVREKLQSEMIDFWCIRSCRTGTSPLSKPSNRLQLAMHINNSERTVRRRLDEANLRSQRPATDEARFCVRGPDGREGVWTRPGELYLDCMISKRTPSGCGSIMIRTGISTNEKTEFGIIKNGSLKAARYIDEVLHYHKVPFSIFAGENFILMHDNARPHAARCMSDFLDEVWYRVSWVASMQPGLKSDRARKEESRTTCSRQRSPSRKNASIEDMKDVMFYLTTLATAEVISASPDVPEFCPAGVLLHASKSTDMSLSHLSTLKYHRPGPGSNPEPWE</sequence>
<feature type="compositionally biased region" description="Basic and acidic residues" evidence="1">
    <location>
        <begin position="243"/>
        <end position="252"/>
    </location>
</feature>
<dbReference type="InterPro" id="IPR036397">
    <property type="entry name" value="RNaseH_sf"/>
</dbReference>
<evidence type="ECO:0000313" key="3">
    <source>
        <dbReference type="Proteomes" id="UP001148838"/>
    </source>
</evidence>
<name>A0ABQ8SLQ2_PERAM</name>
<dbReference type="Gene3D" id="3.30.420.10">
    <property type="entry name" value="Ribonuclease H-like superfamily/Ribonuclease H"/>
    <property type="match status" value="1"/>
</dbReference>
<comment type="caution">
    <text evidence="2">The sequence shown here is derived from an EMBL/GenBank/DDBJ whole genome shotgun (WGS) entry which is preliminary data.</text>
</comment>
<feature type="compositionally biased region" description="Polar residues" evidence="1">
    <location>
        <begin position="253"/>
        <end position="265"/>
    </location>
</feature>
<evidence type="ECO:0000313" key="2">
    <source>
        <dbReference type="EMBL" id="KAJ4435085.1"/>
    </source>
</evidence>
<protein>
    <recommendedName>
        <fullName evidence="4">Transposase</fullName>
    </recommendedName>
</protein>
<evidence type="ECO:0000256" key="1">
    <source>
        <dbReference type="SAM" id="MobiDB-lite"/>
    </source>
</evidence>
<keyword evidence="3" id="KW-1185">Reference proteome</keyword>